<feature type="region of interest" description="Disordered" evidence="1">
    <location>
        <begin position="911"/>
        <end position="965"/>
    </location>
</feature>
<proteinExistence type="predicted"/>
<dbReference type="GO" id="GO:0003682">
    <property type="term" value="F:chromatin binding"/>
    <property type="evidence" value="ECO:0007669"/>
    <property type="project" value="TreeGrafter"/>
</dbReference>
<evidence type="ECO:0000313" key="3">
    <source>
        <dbReference type="EMBL" id="CAJ1946833.1"/>
    </source>
</evidence>
<dbReference type="AlphaFoldDB" id="A0AAD2PTY7"/>
<sequence length="965" mass="106648">MMFMQANFSLGLDDVDGSEEPRRFASLPCKTLLAYGGDDGTVTCLDEKDNTFHAVQRFDDCVRAVAVSEDGKRVAVGFDSGEIEIFHYDTFELEKASRHPFAEINEKANDDDLLSQGFSDCHKASVGGPQFDAPIRDLQFLRGTSPTFWLIVAHESGMSIVDVTTIDSMSSRVLERESRDAHGQCGIRGVCQRPDSSQIVSLSMDGKLCLWNTDLVDHKMPSFKLAQFETNRCIAKQDAGEIHGADACERSYRPVLHGDVLATPGRLTPLVHYLGKESRIMEVKDCDTNRHIEPVVSLVFLSSDFMISSGRDCRMVLWKCDFDKFALSSVASITSTSVVTAFHAREMGSIYAACTKGTCIQLNVEQRSVESKLPKDSDSPRNHISETLACSNELKKKSSSEHGFCVHEGAHSEYVDDEASVDSPSRNGTKSDTPTGFSQGEQKKGSNEELGSEDESEAEEINAPNNLLSQLVREETPQPPFSVSSTPLDLARRYLCWNHIGSVTILNGTEGASHRSTVDISFTDSAYKRPVSFTDNTGFIVGSLGEDGAIFASDLQKDDDDGLDERNLRGLQISEQTLQAVKRSQRKRIEQNAKPTGSSIFFYRFETLGALRDKDWFLNLPTGERVVGSACGSGWAAVVTSRRFLRLFSSGGNQGQILWLNGDPVTVAGRSRFLIVFCHRSLPLVDKTQQLDYVLWDIASFTVISQGPASCVGKGAALSWAGFSSDCAPMAMDSDGIMSMLTPCSNDGRNWQWIPVLDTLGLRKSSEDNFWPITVQDGRLVCVPLKGSSTYPDAARRPITATLGLRMPFATSSPAKFTMLEELSIRSNLALSQKRALEIDEDDEEYVGLCAQVDKVTLKLFVGMMDEGKVERALDLIDRLHLPKSYEIAARMAEHNRKVADLIEDAKHKNFPQEEDDTMGRLVCNSGSPEPSNEDPHFVTPVSNQPLQKRNKAYGDRTFKKPRIY</sequence>
<dbReference type="InterPro" id="IPR036322">
    <property type="entry name" value="WD40_repeat_dom_sf"/>
</dbReference>
<dbReference type="Proteomes" id="UP001295423">
    <property type="component" value="Unassembled WGS sequence"/>
</dbReference>
<dbReference type="GO" id="GO:0006281">
    <property type="term" value="P:DNA repair"/>
    <property type="evidence" value="ECO:0007669"/>
    <property type="project" value="TreeGrafter"/>
</dbReference>
<dbReference type="InterPro" id="IPR022100">
    <property type="entry name" value="WDHD1/CFT4_beta-prop_2nd"/>
</dbReference>
<organism evidence="3 4">
    <name type="scientific">Cylindrotheca closterium</name>
    <dbReference type="NCBI Taxonomy" id="2856"/>
    <lineage>
        <taxon>Eukaryota</taxon>
        <taxon>Sar</taxon>
        <taxon>Stramenopiles</taxon>
        <taxon>Ochrophyta</taxon>
        <taxon>Bacillariophyta</taxon>
        <taxon>Bacillariophyceae</taxon>
        <taxon>Bacillariophycidae</taxon>
        <taxon>Bacillariales</taxon>
        <taxon>Bacillariaceae</taxon>
        <taxon>Cylindrotheca</taxon>
    </lineage>
</organism>
<dbReference type="Gene3D" id="2.130.10.10">
    <property type="entry name" value="YVTN repeat-like/Quinoprotein amine dehydrogenase"/>
    <property type="match status" value="1"/>
</dbReference>
<dbReference type="Pfam" id="PF00400">
    <property type="entry name" value="WD40"/>
    <property type="match status" value="1"/>
</dbReference>
<name>A0AAD2PTY7_9STRA</name>
<dbReference type="SMART" id="SM00320">
    <property type="entry name" value="WD40"/>
    <property type="match status" value="3"/>
</dbReference>
<evidence type="ECO:0000313" key="4">
    <source>
        <dbReference type="Proteomes" id="UP001295423"/>
    </source>
</evidence>
<feature type="region of interest" description="Disordered" evidence="1">
    <location>
        <begin position="415"/>
        <end position="460"/>
    </location>
</feature>
<feature type="domain" description="WDHD1/CFT4 second beta-propeller" evidence="2">
    <location>
        <begin position="480"/>
        <end position="808"/>
    </location>
</feature>
<gene>
    <name evidence="3" type="ORF">CYCCA115_LOCUS10859</name>
</gene>
<feature type="compositionally biased region" description="Acidic residues" evidence="1">
    <location>
        <begin position="450"/>
        <end position="460"/>
    </location>
</feature>
<dbReference type="GO" id="GO:0000278">
    <property type="term" value="P:mitotic cell cycle"/>
    <property type="evidence" value="ECO:0007669"/>
    <property type="project" value="TreeGrafter"/>
</dbReference>
<protein>
    <recommendedName>
        <fullName evidence="2">WDHD1/CFT4 second beta-propeller domain-containing protein</fullName>
    </recommendedName>
</protein>
<dbReference type="GO" id="GO:0006261">
    <property type="term" value="P:DNA-templated DNA replication"/>
    <property type="evidence" value="ECO:0007669"/>
    <property type="project" value="TreeGrafter"/>
</dbReference>
<evidence type="ECO:0000256" key="1">
    <source>
        <dbReference type="SAM" id="MobiDB-lite"/>
    </source>
</evidence>
<dbReference type="SUPFAM" id="SSF50978">
    <property type="entry name" value="WD40 repeat-like"/>
    <property type="match status" value="1"/>
</dbReference>
<accession>A0AAD2PTY7</accession>
<dbReference type="GO" id="GO:0043596">
    <property type="term" value="C:nuclear replication fork"/>
    <property type="evidence" value="ECO:0007669"/>
    <property type="project" value="TreeGrafter"/>
</dbReference>
<comment type="caution">
    <text evidence="3">The sequence shown here is derived from an EMBL/GenBank/DDBJ whole genome shotgun (WGS) entry which is preliminary data.</text>
</comment>
<dbReference type="InterPro" id="IPR015943">
    <property type="entry name" value="WD40/YVTN_repeat-like_dom_sf"/>
</dbReference>
<dbReference type="InterPro" id="IPR001680">
    <property type="entry name" value="WD40_rpt"/>
</dbReference>
<dbReference type="Pfam" id="PF12341">
    <property type="entry name" value="Mcl1_mid"/>
    <property type="match status" value="1"/>
</dbReference>
<keyword evidence="4" id="KW-1185">Reference proteome</keyword>
<feature type="compositionally biased region" description="Polar residues" evidence="1">
    <location>
        <begin position="422"/>
        <end position="440"/>
    </location>
</feature>
<dbReference type="PANTHER" id="PTHR19932:SF10">
    <property type="entry name" value="WD REPEAT AND HMG-BOX DNA-BINDING PROTEIN 1"/>
    <property type="match status" value="1"/>
</dbReference>
<reference evidence="3" key="1">
    <citation type="submission" date="2023-08" db="EMBL/GenBank/DDBJ databases">
        <authorList>
            <person name="Audoor S."/>
            <person name="Bilcke G."/>
        </authorList>
    </citation>
    <scope>NUCLEOTIDE SEQUENCE</scope>
</reference>
<dbReference type="EMBL" id="CAKOGP040001715">
    <property type="protein sequence ID" value="CAJ1946833.1"/>
    <property type="molecule type" value="Genomic_DNA"/>
</dbReference>
<dbReference type="PANTHER" id="PTHR19932">
    <property type="entry name" value="WD REPEAT AND HMG-BOX DNA BINDING PROTEIN"/>
    <property type="match status" value="1"/>
</dbReference>
<evidence type="ECO:0000259" key="2">
    <source>
        <dbReference type="Pfam" id="PF12341"/>
    </source>
</evidence>